<dbReference type="InterPro" id="IPR010982">
    <property type="entry name" value="Lambda_DNA-bd_dom_sf"/>
</dbReference>
<sequence>MAALSGVSRAMISRIERDESSPTATILGKLSGALELSISTLLRTETEHPGIRIGTVRRASDLPLWRDPETGYQRRQLSPAGFPTDLTEVLLPPGAQVSYPAAAYAFIRQLVWVISGDLVLIDHDRRHELHPGDVFQLGEPAARQFHNPGSVECRYVVAVARRDEA</sequence>
<comment type="caution">
    <text evidence="3">The sequence shown here is derived from an EMBL/GenBank/DDBJ whole genome shotgun (WGS) entry which is preliminary data.</text>
</comment>
<gene>
    <name evidence="3" type="ORF">GCM10022286_17030</name>
</gene>
<dbReference type="SUPFAM" id="SSF47413">
    <property type="entry name" value="lambda repressor-like DNA-binding domains"/>
    <property type="match status" value="1"/>
</dbReference>
<dbReference type="InterPro" id="IPR001387">
    <property type="entry name" value="Cro/C1-type_HTH"/>
</dbReference>
<evidence type="ECO:0000313" key="4">
    <source>
        <dbReference type="Proteomes" id="UP001415169"/>
    </source>
</evidence>
<keyword evidence="4" id="KW-1185">Reference proteome</keyword>
<feature type="domain" description="HTH cro/C1-type" evidence="2">
    <location>
        <begin position="1"/>
        <end position="41"/>
    </location>
</feature>
<evidence type="ECO:0000256" key="1">
    <source>
        <dbReference type="ARBA" id="ARBA00023125"/>
    </source>
</evidence>
<dbReference type="Pfam" id="PF01381">
    <property type="entry name" value="HTH_3"/>
    <property type="match status" value="1"/>
</dbReference>
<evidence type="ECO:0000259" key="2">
    <source>
        <dbReference type="PROSITE" id="PS50943"/>
    </source>
</evidence>
<dbReference type="Gene3D" id="2.60.120.10">
    <property type="entry name" value="Jelly Rolls"/>
    <property type="match status" value="1"/>
</dbReference>
<keyword evidence="1" id="KW-0238">DNA-binding</keyword>
<name>A0ABP7ZJT6_9MICO</name>
<dbReference type="Gene3D" id="1.10.260.40">
    <property type="entry name" value="lambda repressor-like DNA-binding domains"/>
    <property type="match status" value="1"/>
</dbReference>
<dbReference type="EMBL" id="BAABBV010000001">
    <property type="protein sequence ID" value="GAA4160663.1"/>
    <property type="molecule type" value="Genomic_DNA"/>
</dbReference>
<reference evidence="3" key="2">
    <citation type="submission" date="2023-12" db="EMBL/GenBank/DDBJ databases">
        <authorList>
            <person name="Sun Q."/>
            <person name="Inoue M."/>
        </authorList>
    </citation>
    <scope>NUCLEOTIDE SEQUENCE</scope>
    <source>
        <strain evidence="3">JCM 17590</strain>
    </source>
</reference>
<dbReference type="PANTHER" id="PTHR46797:SF10">
    <property type="entry name" value="BLR1115 PROTEIN"/>
    <property type="match status" value="1"/>
</dbReference>
<dbReference type="PANTHER" id="PTHR46797">
    <property type="entry name" value="HTH-TYPE TRANSCRIPTIONAL REGULATOR"/>
    <property type="match status" value="1"/>
</dbReference>
<dbReference type="InterPro" id="IPR050807">
    <property type="entry name" value="TransReg_Diox_bact_type"/>
</dbReference>
<dbReference type="SUPFAM" id="SSF51182">
    <property type="entry name" value="RmlC-like cupins"/>
    <property type="match status" value="1"/>
</dbReference>
<organism evidence="3 4">
    <name type="scientific">Gryllotalpicola daejeonensis</name>
    <dbReference type="NCBI Taxonomy" id="993087"/>
    <lineage>
        <taxon>Bacteria</taxon>
        <taxon>Bacillati</taxon>
        <taxon>Actinomycetota</taxon>
        <taxon>Actinomycetes</taxon>
        <taxon>Micrococcales</taxon>
        <taxon>Microbacteriaceae</taxon>
        <taxon>Gryllotalpicola</taxon>
    </lineage>
</organism>
<dbReference type="Proteomes" id="UP001415169">
    <property type="component" value="Unassembled WGS sequence"/>
</dbReference>
<proteinExistence type="predicted"/>
<dbReference type="InterPro" id="IPR011051">
    <property type="entry name" value="RmlC_Cupin_sf"/>
</dbReference>
<evidence type="ECO:0000313" key="3">
    <source>
        <dbReference type="EMBL" id="GAA4160663.1"/>
    </source>
</evidence>
<accession>A0ABP7ZJT6</accession>
<protein>
    <submittedName>
        <fullName evidence="3">XRE family transcriptional regulator</fullName>
    </submittedName>
</protein>
<dbReference type="InterPro" id="IPR014710">
    <property type="entry name" value="RmlC-like_jellyroll"/>
</dbReference>
<reference evidence="3" key="1">
    <citation type="journal article" date="2014" name="Int. J. Syst. Evol. Microbiol.">
        <title>Complete genome of a new Firmicutes species belonging to the dominant human colonic microbiota ('Ruminococcus bicirculans') reveals two chromosomes and a selective capacity to utilize plant glucans.</title>
        <authorList>
            <consortium name="NISC Comparative Sequencing Program"/>
            <person name="Wegmann U."/>
            <person name="Louis P."/>
            <person name="Goesmann A."/>
            <person name="Henrissat B."/>
            <person name="Duncan S.H."/>
            <person name="Flint H.J."/>
        </authorList>
    </citation>
    <scope>NUCLEOTIDE SEQUENCE</scope>
    <source>
        <strain evidence="3">JCM 17590</strain>
    </source>
</reference>
<dbReference type="PROSITE" id="PS50943">
    <property type="entry name" value="HTH_CROC1"/>
    <property type="match status" value="1"/>
</dbReference>
<dbReference type="CDD" id="cd00093">
    <property type="entry name" value="HTH_XRE"/>
    <property type="match status" value="1"/>
</dbReference>